<keyword evidence="2" id="KW-1185">Reference proteome</keyword>
<name>A0ABT8EUY5_9ACTN</name>
<evidence type="ECO:0000313" key="1">
    <source>
        <dbReference type="EMBL" id="MDN4161985.1"/>
    </source>
</evidence>
<protein>
    <submittedName>
        <fullName evidence="1">Uncharacterized protein</fullName>
    </submittedName>
</protein>
<evidence type="ECO:0000313" key="2">
    <source>
        <dbReference type="Proteomes" id="UP001168537"/>
    </source>
</evidence>
<accession>A0ABT8EUY5</accession>
<dbReference type="Proteomes" id="UP001168537">
    <property type="component" value="Unassembled WGS sequence"/>
</dbReference>
<proteinExistence type="predicted"/>
<organism evidence="1 2">
    <name type="scientific">Nocardioides abyssi</name>
    <dbReference type="NCBI Taxonomy" id="3058370"/>
    <lineage>
        <taxon>Bacteria</taxon>
        <taxon>Bacillati</taxon>
        <taxon>Actinomycetota</taxon>
        <taxon>Actinomycetes</taxon>
        <taxon>Propionibacteriales</taxon>
        <taxon>Nocardioidaceae</taxon>
        <taxon>Nocardioides</taxon>
    </lineage>
</organism>
<dbReference type="EMBL" id="JAUHJR010000004">
    <property type="protein sequence ID" value="MDN4161985.1"/>
    <property type="molecule type" value="Genomic_DNA"/>
</dbReference>
<dbReference type="RefSeq" id="WP_300960960.1">
    <property type="nucleotide sequence ID" value="NZ_JAUHJR010000004.1"/>
</dbReference>
<reference evidence="1" key="1">
    <citation type="submission" date="2023-06" db="EMBL/GenBank/DDBJ databases">
        <title>Draft genome sequence of Nocardioides sp. SOB72.</title>
        <authorList>
            <person name="Zhang G."/>
        </authorList>
    </citation>
    <scope>NUCLEOTIDE SEQUENCE</scope>
    <source>
        <strain evidence="1">SOB72</strain>
    </source>
</reference>
<comment type="caution">
    <text evidence="1">The sequence shown here is derived from an EMBL/GenBank/DDBJ whole genome shotgun (WGS) entry which is preliminary data.</text>
</comment>
<gene>
    <name evidence="1" type="ORF">QWY29_11535</name>
</gene>
<sequence>MDELDGHLRRATADRLAYDVGSGELVVRPLDGAGERRLVVGRQAVRNALQSALLAADPAPEVGDDALAAGARVFLATYDADPAATEALVRRSAAQFEGTAAARRKRQG</sequence>